<comment type="subcellular location">
    <subcellularLocation>
        <location evidence="1">Cell outer membrane</location>
    </subcellularLocation>
</comment>
<dbReference type="PANTHER" id="PTHR30026">
    <property type="entry name" value="OUTER MEMBRANE PROTEIN TOLC"/>
    <property type="match status" value="1"/>
</dbReference>
<dbReference type="SUPFAM" id="SSF56954">
    <property type="entry name" value="Outer membrane efflux proteins (OEP)"/>
    <property type="match status" value="1"/>
</dbReference>
<keyword evidence="9" id="KW-1185">Reference proteome</keyword>
<evidence type="ECO:0000256" key="6">
    <source>
        <dbReference type="ARBA" id="ARBA00023136"/>
    </source>
</evidence>
<evidence type="ECO:0000256" key="5">
    <source>
        <dbReference type="ARBA" id="ARBA00022692"/>
    </source>
</evidence>
<dbReference type="GO" id="GO:0015288">
    <property type="term" value="F:porin activity"/>
    <property type="evidence" value="ECO:0007669"/>
    <property type="project" value="TreeGrafter"/>
</dbReference>
<comment type="caution">
    <text evidence="8">The sequence shown here is derived from an EMBL/GenBank/DDBJ whole genome shotgun (WGS) entry which is preliminary data.</text>
</comment>
<gene>
    <name evidence="8" type="ORF">HNQ88_001209</name>
</gene>
<evidence type="ECO:0000256" key="3">
    <source>
        <dbReference type="ARBA" id="ARBA00022448"/>
    </source>
</evidence>
<sequence>MRRLAHTISFILIFVLATKPAKPQQASDSLSFSEAMSLAFKQNKEWLIANSQMEVARKKQDKLSAVWYPKISATGTYTHLSNDIKVEEPLSILTDPVKNYVEKVFPNERIISELLDKIGSHTLSLPLLDQNLATVDINASWPVFAGGKRIYSSRIGKSITQMAGFDMIQAESSIKTEVVERYFGLRLSKEVISIREKTLKSLDLHYNNAKALEENGQINRAQLLFAKVSLDEAKREMETSRKDFNITLKALNASIGNDEYKKIITSTPLFINHNIPDEEHFNQRMLESNTIIQQLKLKQNMANQAVKIERADYLPNIALFGKQTLYAYHVPKNLVPRTILGVGFTWNIFDGLARESKYKIAQINNNTIGIGIEKAQEDLNVGVSKIYSAMEEALENVASLNSSLSLTQELVSIRQRAFQEGMATSTEVVDAELMLSKVKVAYAKAFYEYDVALIKLLGLCGIAEEFEAYMQSGYTKDELFESINHENGTKE</sequence>
<evidence type="ECO:0000313" key="8">
    <source>
        <dbReference type="EMBL" id="MDR6238233.1"/>
    </source>
</evidence>
<dbReference type="RefSeq" id="WP_309937703.1">
    <property type="nucleotide sequence ID" value="NZ_AP025305.1"/>
</dbReference>
<protein>
    <submittedName>
        <fullName evidence="8">Outer membrane protein TolC</fullName>
    </submittedName>
</protein>
<proteinExistence type="inferred from homology"/>
<evidence type="ECO:0000256" key="4">
    <source>
        <dbReference type="ARBA" id="ARBA00022452"/>
    </source>
</evidence>
<dbReference type="AlphaFoldDB" id="A0AAE3XKD2"/>
<dbReference type="GO" id="GO:0015562">
    <property type="term" value="F:efflux transmembrane transporter activity"/>
    <property type="evidence" value="ECO:0007669"/>
    <property type="project" value="InterPro"/>
</dbReference>
<keyword evidence="5" id="KW-0812">Transmembrane</keyword>
<dbReference type="Proteomes" id="UP001185092">
    <property type="component" value="Unassembled WGS sequence"/>
</dbReference>
<dbReference type="GO" id="GO:1990281">
    <property type="term" value="C:efflux pump complex"/>
    <property type="evidence" value="ECO:0007669"/>
    <property type="project" value="TreeGrafter"/>
</dbReference>
<keyword evidence="4" id="KW-1134">Transmembrane beta strand</keyword>
<reference evidence="8" key="1">
    <citation type="submission" date="2023-07" db="EMBL/GenBank/DDBJ databases">
        <title>Genomic Encyclopedia of Type Strains, Phase IV (KMG-IV): sequencing the most valuable type-strain genomes for metagenomic binning, comparative biology and taxonomic classification.</title>
        <authorList>
            <person name="Goeker M."/>
        </authorList>
    </citation>
    <scope>NUCLEOTIDE SEQUENCE</scope>
    <source>
        <strain evidence="8">DSM 26174</strain>
    </source>
</reference>
<evidence type="ECO:0000256" key="1">
    <source>
        <dbReference type="ARBA" id="ARBA00004442"/>
    </source>
</evidence>
<keyword evidence="3" id="KW-0813">Transport</keyword>
<keyword evidence="7" id="KW-0998">Cell outer membrane</keyword>
<evidence type="ECO:0000256" key="2">
    <source>
        <dbReference type="ARBA" id="ARBA00007613"/>
    </source>
</evidence>
<dbReference type="Pfam" id="PF02321">
    <property type="entry name" value="OEP"/>
    <property type="match status" value="2"/>
</dbReference>
<dbReference type="InterPro" id="IPR051906">
    <property type="entry name" value="TolC-like"/>
</dbReference>
<name>A0AAE3XKD2_9BACT</name>
<dbReference type="InterPro" id="IPR003423">
    <property type="entry name" value="OMP_efflux"/>
</dbReference>
<dbReference type="GO" id="GO:0009279">
    <property type="term" value="C:cell outer membrane"/>
    <property type="evidence" value="ECO:0007669"/>
    <property type="project" value="UniProtKB-SubCell"/>
</dbReference>
<keyword evidence="6" id="KW-0472">Membrane</keyword>
<dbReference type="PANTHER" id="PTHR30026:SF5">
    <property type="entry name" value="ABC-TYPE EFFLUX SYSTEM SECRETIN COMPONENT"/>
    <property type="match status" value="1"/>
</dbReference>
<dbReference type="Gene3D" id="1.20.1600.10">
    <property type="entry name" value="Outer membrane efflux proteins (OEP)"/>
    <property type="match status" value="1"/>
</dbReference>
<evidence type="ECO:0000313" key="9">
    <source>
        <dbReference type="Proteomes" id="UP001185092"/>
    </source>
</evidence>
<evidence type="ECO:0000256" key="7">
    <source>
        <dbReference type="ARBA" id="ARBA00023237"/>
    </source>
</evidence>
<dbReference type="EMBL" id="JAVDQD010000001">
    <property type="protein sequence ID" value="MDR6238233.1"/>
    <property type="molecule type" value="Genomic_DNA"/>
</dbReference>
<organism evidence="8 9">
    <name type="scientific">Aureibacter tunicatorum</name>
    <dbReference type="NCBI Taxonomy" id="866807"/>
    <lineage>
        <taxon>Bacteria</taxon>
        <taxon>Pseudomonadati</taxon>
        <taxon>Bacteroidota</taxon>
        <taxon>Cytophagia</taxon>
        <taxon>Cytophagales</taxon>
        <taxon>Persicobacteraceae</taxon>
        <taxon>Aureibacter</taxon>
    </lineage>
</organism>
<comment type="similarity">
    <text evidence="2">Belongs to the outer membrane factor (OMF) (TC 1.B.17) family.</text>
</comment>
<accession>A0AAE3XKD2</accession>